<dbReference type="EMBL" id="BAAALS010000013">
    <property type="protein sequence ID" value="GAA1756195.1"/>
    <property type="molecule type" value="Genomic_DNA"/>
</dbReference>
<dbReference type="PRINTS" id="PR00119">
    <property type="entry name" value="CATATPASE"/>
</dbReference>
<dbReference type="SUPFAM" id="SSF81660">
    <property type="entry name" value="Metal cation-transporting ATPase, ATP-binding domain N"/>
    <property type="match status" value="1"/>
</dbReference>
<evidence type="ECO:0000256" key="6">
    <source>
        <dbReference type="ARBA" id="ARBA00022840"/>
    </source>
</evidence>
<dbReference type="RefSeq" id="WP_344081666.1">
    <property type="nucleotide sequence ID" value="NZ_BAAALS010000013.1"/>
</dbReference>
<dbReference type="Gene3D" id="2.70.150.10">
    <property type="entry name" value="Calcium-transporting ATPase, cytoplasmic transduction domain A"/>
    <property type="match status" value="1"/>
</dbReference>
<accession>A0ABN2KHB9</accession>
<keyword evidence="8 11" id="KW-1133">Transmembrane helix</keyword>
<evidence type="ECO:0000256" key="8">
    <source>
        <dbReference type="ARBA" id="ARBA00022989"/>
    </source>
</evidence>
<evidence type="ECO:0000256" key="11">
    <source>
        <dbReference type="SAM" id="Phobius"/>
    </source>
</evidence>
<feature type="transmembrane region" description="Helical" evidence="11">
    <location>
        <begin position="68"/>
        <end position="100"/>
    </location>
</feature>
<dbReference type="InterPro" id="IPR006068">
    <property type="entry name" value="ATPase_P-typ_cation-transptr_C"/>
</dbReference>
<dbReference type="SUPFAM" id="SSF81653">
    <property type="entry name" value="Calcium ATPase, transduction domain A"/>
    <property type="match status" value="1"/>
</dbReference>
<evidence type="ECO:0000256" key="9">
    <source>
        <dbReference type="ARBA" id="ARBA00023136"/>
    </source>
</evidence>
<evidence type="ECO:0000256" key="10">
    <source>
        <dbReference type="ARBA" id="ARBA00049360"/>
    </source>
</evidence>
<evidence type="ECO:0000256" key="4">
    <source>
        <dbReference type="ARBA" id="ARBA00022692"/>
    </source>
</evidence>
<evidence type="ECO:0000256" key="3">
    <source>
        <dbReference type="ARBA" id="ARBA00022475"/>
    </source>
</evidence>
<dbReference type="Gene3D" id="3.40.1110.10">
    <property type="entry name" value="Calcium-transporting ATPase, cytoplasmic domain N"/>
    <property type="match status" value="1"/>
</dbReference>
<keyword evidence="3" id="KW-1003">Cell membrane</keyword>
<dbReference type="Gene3D" id="1.20.1110.10">
    <property type="entry name" value="Calcium-transporting ATPase, transmembrane domain"/>
    <property type="match status" value="1"/>
</dbReference>
<proteinExistence type="inferred from homology"/>
<dbReference type="SMART" id="SM00831">
    <property type="entry name" value="Cation_ATPase_N"/>
    <property type="match status" value="1"/>
</dbReference>
<dbReference type="SFLD" id="SFLDS00003">
    <property type="entry name" value="Haloacid_Dehalogenase"/>
    <property type="match status" value="1"/>
</dbReference>
<dbReference type="Gene3D" id="3.40.50.1000">
    <property type="entry name" value="HAD superfamily/HAD-like"/>
    <property type="match status" value="1"/>
</dbReference>
<feature type="transmembrane region" description="Helical" evidence="11">
    <location>
        <begin position="703"/>
        <end position="722"/>
    </location>
</feature>
<gene>
    <name evidence="13" type="ORF">GCM10009681_29210</name>
</gene>
<dbReference type="InterPro" id="IPR023214">
    <property type="entry name" value="HAD_sf"/>
</dbReference>
<dbReference type="NCBIfam" id="TIGR01494">
    <property type="entry name" value="ATPase_P-type"/>
    <property type="match status" value="2"/>
</dbReference>
<dbReference type="Proteomes" id="UP001500655">
    <property type="component" value="Unassembled WGS sequence"/>
</dbReference>
<reference evidence="13 14" key="1">
    <citation type="journal article" date="2019" name="Int. J. Syst. Evol. Microbiol.">
        <title>The Global Catalogue of Microorganisms (GCM) 10K type strain sequencing project: providing services to taxonomists for standard genome sequencing and annotation.</title>
        <authorList>
            <consortium name="The Broad Institute Genomics Platform"/>
            <consortium name="The Broad Institute Genome Sequencing Center for Infectious Disease"/>
            <person name="Wu L."/>
            <person name="Ma J."/>
        </authorList>
    </citation>
    <scope>NUCLEOTIDE SEQUENCE [LARGE SCALE GENOMIC DNA]</scope>
    <source>
        <strain evidence="13 14">JCM 13249</strain>
    </source>
</reference>
<dbReference type="SUPFAM" id="SSF56784">
    <property type="entry name" value="HAD-like"/>
    <property type="match status" value="1"/>
</dbReference>
<keyword evidence="14" id="KW-1185">Reference proteome</keyword>
<feature type="transmembrane region" description="Helical" evidence="11">
    <location>
        <begin position="251"/>
        <end position="271"/>
    </location>
</feature>
<evidence type="ECO:0000256" key="5">
    <source>
        <dbReference type="ARBA" id="ARBA00022741"/>
    </source>
</evidence>
<comment type="catalytic activity">
    <reaction evidence="10">
        <text>ATP + H2O = ADP + phosphate + H(+)</text>
        <dbReference type="Rhea" id="RHEA:13065"/>
        <dbReference type="ChEBI" id="CHEBI:15377"/>
        <dbReference type="ChEBI" id="CHEBI:15378"/>
        <dbReference type="ChEBI" id="CHEBI:30616"/>
        <dbReference type="ChEBI" id="CHEBI:43474"/>
        <dbReference type="ChEBI" id="CHEBI:456216"/>
    </reaction>
</comment>
<keyword evidence="9 11" id="KW-0472">Membrane</keyword>
<comment type="caution">
    <text evidence="13">The sequence shown here is derived from an EMBL/GenBank/DDBJ whole genome shotgun (WGS) entry which is preliminary data.</text>
</comment>
<feature type="transmembrane region" description="Helical" evidence="11">
    <location>
        <begin position="801"/>
        <end position="819"/>
    </location>
</feature>
<evidence type="ECO:0000256" key="1">
    <source>
        <dbReference type="ARBA" id="ARBA00004651"/>
    </source>
</evidence>
<dbReference type="Pfam" id="PF00122">
    <property type="entry name" value="E1-E2_ATPase"/>
    <property type="match status" value="1"/>
</dbReference>
<keyword evidence="5" id="KW-0547">Nucleotide-binding</keyword>
<dbReference type="PANTHER" id="PTHR43294:SF21">
    <property type="entry name" value="CATION TRANSPORTING ATPASE"/>
    <property type="match status" value="1"/>
</dbReference>
<comment type="similarity">
    <text evidence="2">Belongs to the cation transport ATPase (P-type) (TC 3.A.3) family. Type IIA subfamily.</text>
</comment>
<dbReference type="InterPro" id="IPR059000">
    <property type="entry name" value="ATPase_P-type_domA"/>
</dbReference>
<comment type="subcellular location">
    <subcellularLocation>
        <location evidence="1">Cell membrane</location>
        <topology evidence="1">Multi-pass membrane protein</topology>
    </subcellularLocation>
</comment>
<dbReference type="InterPro" id="IPR018303">
    <property type="entry name" value="ATPase_P-typ_P_site"/>
</dbReference>
<dbReference type="Pfam" id="PF00690">
    <property type="entry name" value="Cation_ATPase_N"/>
    <property type="match status" value="1"/>
</dbReference>
<dbReference type="SFLD" id="SFLDG00002">
    <property type="entry name" value="C1.7:_P-type_atpase_like"/>
    <property type="match status" value="1"/>
</dbReference>
<evidence type="ECO:0000256" key="2">
    <source>
        <dbReference type="ARBA" id="ARBA00005675"/>
    </source>
</evidence>
<dbReference type="InterPro" id="IPR050510">
    <property type="entry name" value="Cation_transp_ATPase_P-type"/>
</dbReference>
<dbReference type="InterPro" id="IPR036412">
    <property type="entry name" value="HAD-like_sf"/>
</dbReference>
<dbReference type="PROSITE" id="PS00154">
    <property type="entry name" value="ATPASE_E1_E2"/>
    <property type="match status" value="1"/>
</dbReference>
<feature type="transmembrane region" description="Helical" evidence="11">
    <location>
        <begin position="839"/>
        <end position="858"/>
    </location>
</feature>
<dbReference type="InterPro" id="IPR008250">
    <property type="entry name" value="ATPase_P-typ_transduc_dom_A_sf"/>
</dbReference>
<dbReference type="InterPro" id="IPR001757">
    <property type="entry name" value="P_typ_ATPase"/>
</dbReference>
<dbReference type="Pfam" id="PF00689">
    <property type="entry name" value="Cation_ATPase_C"/>
    <property type="match status" value="1"/>
</dbReference>
<evidence type="ECO:0000256" key="7">
    <source>
        <dbReference type="ARBA" id="ARBA00022967"/>
    </source>
</evidence>
<keyword evidence="6" id="KW-0067">ATP-binding</keyword>
<evidence type="ECO:0000259" key="12">
    <source>
        <dbReference type="SMART" id="SM00831"/>
    </source>
</evidence>
<feature type="domain" description="Cation-transporting P-type ATPase N-terminal" evidence="12">
    <location>
        <begin position="8"/>
        <end position="82"/>
    </location>
</feature>
<sequence>MATGVRSTWHAQSVPAVADAFDVSVAQGLSGAEAARRLAEDGPNRLASARKESPIAAFARQYRDFMQVILLVAAVVNLLVTGDAGTTVVLAGLTVFNAVIGLRQEAKAEQSVRALAQMLRTTARVRRDGQAIEVDAEELVPGDIVLMEAGNRVPADGRVCVAATLEIEEAALTGESLPVAKSADAVAGADVPLGDRTCMAYMNTSVTRGRGEMIVTATGMATEIGHIAHLLAGTEADKTPLQKQLDGLSKIIATIAAAALVLVVVLGMVRGQAFDTLFITGVALAVAAIPTGLPAVVTALLSLGTREIARRNAIVKRLPAVETLGSTSVICSDKTGTLTLNKMTARQLAIPGKHQFAVTGEGYGLAGEIRHAGGERTDLDPYLLPMVLCADAVLDGENLIGDPTEGALIVLAGKGGLDIDETRRAYPRVAEVPFDSDYKFMATFHHMTDDAGRPVIRCYVKGAPDVLISRGTAYREPDGTIVPLTDATRGVAVAGNDRIAAAGERVMVVAQRDFDPADLDLSGDLIGEVRDLTLLAMVGIVDPPRPEAKAAIAQCRAAGIRVRMITGDHATTAAAIAAELGIEGRAITGTDFASMTDQQLLDQLPGIGVIARVAPEDKLRLVGLLKQDGNVVAMTGDGVNDAPALKAADIGVAMGITGTEVSKEAAVMILTDDNFATIVGAVEYGRGLYDNLLKYLRFQMSTLIAYIAIFIGAGVFNIAAGAPLTPLQILWLNMVVDVPIAIALGFDRPTPGLMARPPRPVGAPVLAAGDWVRLCVQGAVMTVGSLAAYQVGHAEGGPATAATMLLTTLSLLHLVAGFLSRDQRGTIFDRAAIPGAAQLRRYGFALLAIVAVTTIGLLQRAFDTVDLSPALWATATTIALSLLVVEEAIKFVLRRQGRAHTGRSAVMTPPALRRGAVAQGAFKDR</sequence>
<feature type="transmembrane region" description="Helical" evidence="11">
    <location>
        <begin position="277"/>
        <end position="301"/>
    </location>
</feature>
<keyword evidence="4 11" id="KW-0812">Transmembrane</keyword>
<protein>
    <submittedName>
        <fullName evidence="13">Cation-transporting P-type ATPase</fullName>
    </submittedName>
</protein>
<dbReference type="InterPro" id="IPR004014">
    <property type="entry name" value="ATPase_P-typ_cation-transptr_N"/>
</dbReference>
<dbReference type="Pfam" id="PF13246">
    <property type="entry name" value="Cation_ATPase"/>
    <property type="match status" value="1"/>
</dbReference>
<organism evidence="13 14">
    <name type="scientific">Luedemannella helvata</name>
    <dbReference type="NCBI Taxonomy" id="349315"/>
    <lineage>
        <taxon>Bacteria</taxon>
        <taxon>Bacillati</taxon>
        <taxon>Actinomycetota</taxon>
        <taxon>Actinomycetes</taxon>
        <taxon>Micromonosporales</taxon>
        <taxon>Micromonosporaceae</taxon>
        <taxon>Luedemannella</taxon>
    </lineage>
</organism>
<feature type="transmembrane region" description="Helical" evidence="11">
    <location>
        <begin position="728"/>
        <end position="746"/>
    </location>
</feature>
<dbReference type="InterPro" id="IPR044492">
    <property type="entry name" value="P_typ_ATPase_HD_dom"/>
</dbReference>
<dbReference type="InterPro" id="IPR023298">
    <property type="entry name" value="ATPase_P-typ_TM_dom_sf"/>
</dbReference>
<name>A0ABN2KHB9_9ACTN</name>
<dbReference type="SFLD" id="SFLDF00027">
    <property type="entry name" value="p-type_atpase"/>
    <property type="match status" value="1"/>
</dbReference>
<dbReference type="PRINTS" id="PR00120">
    <property type="entry name" value="HATPASE"/>
</dbReference>
<evidence type="ECO:0000313" key="14">
    <source>
        <dbReference type="Proteomes" id="UP001500655"/>
    </source>
</evidence>
<dbReference type="PANTHER" id="PTHR43294">
    <property type="entry name" value="SODIUM/POTASSIUM-TRANSPORTING ATPASE SUBUNIT ALPHA"/>
    <property type="match status" value="1"/>
</dbReference>
<evidence type="ECO:0000313" key="13">
    <source>
        <dbReference type="EMBL" id="GAA1756195.1"/>
    </source>
</evidence>
<dbReference type="InterPro" id="IPR023299">
    <property type="entry name" value="ATPase_P-typ_cyto_dom_N"/>
</dbReference>
<dbReference type="SUPFAM" id="SSF81665">
    <property type="entry name" value="Calcium ATPase, transmembrane domain M"/>
    <property type="match status" value="1"/>
</dbReference>
<keyword evidence="7" id="KW-1278">Translocase</keyword>
<feature type="transmembrane region" description="Helical" evidence="11">
    <location>
        <begin position="870"/>
        <end position="893"/>
    </location>
</feature>